<proteinExistence type="predicted"/>
<keyword evidence="3" id="KW-1185">Reference proteome</keyword>
<feature type="transmembrane region" description="Helical" evidence="1">
    <location>
        <begin position="43"/>
        <end position="60"/>
    </location>
</feature>
<dbReference type="RefSeq" id="WP_169623855.1">
    <property type="nucleotide sequence ID" value="NZ_JABBNT010000001.1"/>
</dbReference>
<dbReference type="Proteomes" id="UP000539372">
    <property type="component" value="Unassembled WGS sequence"/>
</dbReference>
<reference evidence="2 3" key="1">
    <citation type="submission" date="2020-04" db="EMBL/GenBank/DDBJ databases">
        <title>Rhodospirillaceae bacterium KN72 isolated from deep sea.</title>
        <authorList>
            <person name="Zhang D.-C."/>
        </authorList>
    </citation>
    <scope>NUCLEOTIDE SEQUENCE [LARGE SCALE GENOMIC DNA]</scope>
    <source>
        <strain evidence="2 3">KN72</strain>
    </source>
</reference>
<dbReference type="EMBL" id="JABBNT010000001">
    <property type="protein sequence ID" value="NMM43589.1"/>
    <property type="molecule type" value="Genomic_DNA"/>
</dbReference>
<keyword evidence="1" id="KW-0472">Membrane</keyword>
<feature type="transmembrane region" description="Helical" evidence="1">
    <location>
        <begin position="7"/>
        <end position="31"/>
    </location>
</feature>
<protein>
    <submittedName>
        <fullName evidence="2">Uncharacterized protein</fullName>
    </submittedName>
</protein>
<organism evidence="2 3">
    <name type="scientific">Pacificispira spongiicola</name>
    <dbReference type="NCBI Taxonomy" id="2729598"/>
    <lineage>
        <taxon>Bacteria</taxon>
        <taxon>Pseudomonadati</taxon>
        <taxon>Pseudomonadota</taxon>
        <taxon>Alphaproteobacteria</taxon>
        <taxon>Rhodospirillales</taxon>
        <taxon>Rhodospirillaceae</taxon>
        <taxon>Pacificispira</taxon>
    </lineage>
</organism>
<keyword evidence="1" id="KW-1133">Transmembrane helix</keyword>
<dbReference type="AlphaFoldDB" id="A0A7Y0DXU2"/>
<name>A0A7Y0DXU2_9PROT</name>
<evidence type="ECO:0000313" key="2">
    <source>
        <dbReference type="EMBL" id="NMM43589.1"/>
    </source>
</evidence>
<gene>
    <name evidence="2" type="ORF">HH303_03810</name>
</gene>
<evidence type="ECO:0000313" key="3">
    <source>
        <dbReference type="Proteomes" id="UP000539372"/>
    </source>
</evidence>
<evidence type="ECO:0000256" key="1">
    <source>
        <dbReference type="SAM" id="Phobius"/>
    </source>
</evidence>
<accession>A0A7Y0DXU2</accession>
<comment type="caution">
    <text evidence="2">The sequence shown here is derived from an EMBL/GenBank/DDBJ whole genome shotgun (WGS) entry which is preliminary data.</text>
</comment>
<feature type="transmembrane region" description="Helical" evidence="1">
    <location>
        <begin position="69"/>
        <end position="88"/>
    </location>
</feature>
<keyword evidence="1" id="KW-0812">Transmembrane</keyword>
<sequence>MSNRSTIADYAVGSVIVVGSYLVFLGATGLLAYAELLSYGNELYFYLMFLASLLPVAWLMKRYEVQRRHLLPGVIIVLASIWGVFSIFA</sequence>